<comment type="similarity">
    <text evidence="1">Belongs to the peptidase A31 family.</text>
</comment>
<keyword evidence="6" id="KW-1185">Reference proteome</keyword>
<dbReference type="InterPro" id="IPR023430">
    <property type="entry name" value="Pept_HybD-like_dom_sf"/>
</dbReference>
<dbReference type="Pfam" id="PF01750">
    <property type="entry name" value="HycI"/>
    <property type="match status" value="1"/>
</dbReference>
<dbReference type="EMBL" id="AP022612">
    <property type="protein sequence ID" value="BBZ33000.1"/>
    <property type="molecule type" value="Genomic_DNA"/>
</dbReference>
<sequence length="162" mass="16454">MTPRVVVIGLGNAYRRDDGVGLAVADEVARTAPPDVGVHAGVRDSSQLLDLWVGAEAAILVDATVGPLGEPGRIRRITPDAVATTRTTSSHGLDVAAALALGETLRRNPSRVVLYTVDVADCGYGIGLTSDVAATVPAVAAAVIAEARAATAAPCGTARHPR</sequence>
<gene>
    <name evidence="5" type="ORF">MCNF_16050</name>
</gene>
<dbReference type="SUPFAM" id="SSF53163">
    <property type="entry name" value="HybD-like"/>
    <property type="match status" value="1"/>
</dbReference>
<protein>
    <submittedName>
        <fullName evidence="5">Peptidase M52</fullName>
    </submittedName>
</protein>
<reference evidence="5" key="1">
    <citation type="journal article" date="2019" name="Emerg. Microbes Infect.">
        <title>Comprehensive subspecies identification of 175 nontuberculous mycobacteria species based on 7547 genomic profiles.</title>
        <authorList>
            <person name="Matsumoto Y."/>
            <person name="Kinjo T."/>
            <person name="Motooka D."/>
            <person name="Nabeya D."/>
            <person name="Jung N."/>
            <person name="Uechi K."/>
            <person name="Horii T."/>
            <person name="Iida T."/>
            <person name="Fujita J."/>
            <person name="Nakamura S."/>
        </authorList>
    </citation>
    <scope>NUCLEOTIDE SEQUENCE [LARGE SCALE GENOMIC DNA]</scope>
    <source>
        <strain evidence="5">JCM 13671</strain>
    </source>
</reference>
<dbReference type="CDD" id="cd00518">
    <property type="entry name" value="H2MP"/>
    <property type="match status" value="1"/>
</dbReference>
<dbReference type="PANTHER" id="PTHR30302">
    <property type="entry name" value="HYDROGENASE 1 MATURATION PROTEASE"/>
    <property type="match status" value="1"/>
</dbReference>
<dbReference type="InterPro" id="IPR000671">
    <property type="entry name" value="Peptidase_A31"/>
</dbReference>
<dbReference type="Proteomes" id="UP000466931">
    <property type="component" value="Chromosome"/>
</dbReference>
<keyword evidence="3" id="KW-0064">Aspartyl protease</keyword>
<evidence type="ECO:0000313" key="6">
    <source>
        <dbReference type="Proteomes" id="UP000466931"/>
    </source>
</evidence>
<dbReference type="RefSeq" id="WP_085152425.1">
    <property type="nucleotide sequence ID" value="NZ_AP022612.1"/>
</dbReference>
<evidence type="ECO:0000256" key="1">
    <source>
        <dbReference type="ARBA" id="ARBA00006814"/>
    </source>
</evidence>
<name>A0A7I7XUN7_9MYCO</name>
<reference evidence="5" key="2">
    <citation type="submission" date="2020-02" db="EMBL/GenBank/DDBJ databases">
        <authorList>
            <person name="Matsumoto Y."/>
            <person name="Motooka D."/>
            <person name="Nakamura S."/>
        </authorList>
    </citation>
    <scope>NUCLEOTIDE SEQUENCE</scope>
    <source>
        <strain evidence="5">JCM 13671</strain>
    </source>
</reference>
<accession>A0A7I7XUN7</accession>
<dbReference type="NCBIfam" id="TIGR00072">
    <property type="entry name" value="hydrog_prot"/>
    <property type="match status" value="1"/>
</dbReference>
<dbReference type="Gene3D" id="3.40.50.1450">
    <property type="entry name" value="HybD-like"/>
    <property type="match status" value="1"/>
</dbReference>
<evidence type="ECO:0000256" key="2">
    <source>
        <dbReference type="ARBA" id="ARBA00022670"/>
    </source>
</evidence>
<dbReference type="GO" id="GO:0004190">
    <property type="term" value="F:aspartic-type endopeptidase activity"/>
    <property type="evidence" value="ECO:0007669"/>
    <property type="project" value="UniProtKB-KW"/>
</dbReference>
<dbReference type="GO" id="GO:0016485">
    <property type="term" value="P:protein processing"/>
    <property type="evidence" value="ECO:0007669"/>
    <property type="project" value="TreeGrafter"/>
</dbReference>
<dbReference type="OrthoDB" id="164170at2"/>
<dbReference type="AlphaFoldDB" id="A0A7I7XUN7"/>
<evidence type="ECO:0000256" key="4">
    <source>
        <dbReference type="ARBA" id="ARBA00022801"/>
    </source>
</evidence>
<dbReference type="GO" id="GO:0008047">
    <property type="term" value="F:enzyme activator activity"/>
    <property type="evidence" value="ECO:0007669"/>
    <property type="project" value="InterPro"/>
</dbReference>
<keyword evidence="4" id="KW-0378">Hydrolase</keyword>
<evidence type="ECO:0000256" key="3">
    <source>
        <dbReference type="ARBA" id="ARBA00022750"/>
    </source>
</evidence>
<proteinExistence type="inferred from homology"/>
<keyword evidence="2" id="KW-0645">Protease</keyword>
<dbReference type="PANTHER" id="PTHR30302:SF1">
    <property type="entry name" value="HYDROGENASE 2 MATURATION PROTEASE"/>
    <property type="match status" value="1"/>
</dbReference>
<organism evidence="5 6">
    <name type="scientific">Mycolicibacterium confluentis</name>
    <dbReference type="NCBI Taxonomy" id="28047"/>
    <lineage>
        <taxon>Bacteria</taxon>
        <taxon>Bacillati</taxon>
        <taxon>Actinomycetota</taxon>
        <taxon>Actinomycetes</taxon>
        <taxon>Mycobacteriales</taxon>
        <taxon>Mycobacteriaceae</taxon>
        <taxon>Mycolicibacterium</taxon>
    </lineage>
</organism>
<evidence type="ECO:0000313" key="5">
    <source>
        <dbReference type="EMBL" id="BBZ33000.1"/>
    </source>
</evidence>